<dbReference type="GO" id="GO:0003676">
    <property type="term" value="F:nucleic acid binding"/>
    <property type="evidence" value="ECO:0007669"/>
    <property type="project" value="InterPro"/>
</dbReference>
<evidence type="ECO:0000259" key="6">
    <source>
        <dbReference type="Pfam" id="PF00270"/>
    </source>
</evidence>
<dbReference type="EMBL" id="KZ110595">
    <property type="protein sequence ID" value="OSX63148.1"/>
    <property type="molecule type" value="Genomic_DNA"/>
</dbReference>
<proteinExistence type="predicted"/>
<evidence type="ECO:0000313" key="8">
    <source>
        <dbReference type="Proteomes" id="UP000194127"/>
    </source>
</evidence>
<dbReference type="GO" id="GO:0003678">
    <property type="term" value="F:DNA helicase activity"/>
    <property type="evidence" value="ECO:0007669"/>
    <property type="project" value="TreeGrafter"/>
</dbReference>
<dbReference type="GO" id="GO:0000712">
    <property type="term" value="P:resolution of meiotic recombination intermediates"/>
    <property type="evidence" value="ECO:0007669"/>
    <property type="project" value="TreeGrafter"/>
</dbReference>
<keyword evidence="1" id="KW-0547">Nucleotide-binding</keyword>
<dbReference type="InterPro" id="IPR011545">
    <property type="entry name" value="DEAD/DEAH_box_helicase_dom"/>
</dbReference>
<evidence type="ECO:0000256" key="3">
    <source>
        <dbReference type="ARBA" id="ARBA00022806"/>
    </source>
</evidence>
<dbReference type="GO" id="GO:0016787">
    <property type="term" value="F:hydrolase activity"/>
    <property type="evidence" value="ECO:0007669"/>
    <property type="project" value="UniProtKB-KW"/>
</dbReference>
<organism evidence="7 8">
    <name type="scientific">Postia placenta MAD-698-R-SB12</name>
    <dbReference type="NCBI Taxonomy" id="670580"/>
    <lineage>
        <taxon>Eukaryota</taxon>
        <taxon>Fungi</taxon>
        <taxon>Dikarya</taxon>
        <taxon>Basidiomycota</taxon>
        <taxon>Agaricomycotina</taxon>
        <taxon>Agaricomycetes</taxon>
        <taxon>Polyporales</taxon>
        <taxon>Adustoporiaceae</taxon>
        <taxon>Rhodonia</taxon>
    </lineage>
</organism>
<dbReference type="GO" id="GO:0005524">
    <property type="term" value="F:ATP binding"/>
    <property type="evidence" value="ECO:0007669"/>
    <property type="project" value="UniProtKB-KW"/>
</dbReference>
<dbReference type="OrthoDB" id="5575at2759"/>
<dbReference type="RefSeq" id="XP_024339942.1">
    <property type="nucleotide sequence ID" value="XM_024480611.1"/>
</dbReference>
<gene>
    <name evidence="7" type="ORF">POSPLADRAFT_1055215</name>
</gene>
<evidence type="ECO:0000256" key="5">
    <source>
        <dbReference type="SAM" id="MobiDB-lite"/>
    </source>
</evidence>
<dbReference type="SUPFAM" id="SSF52540">
    <property type="entry name" value="P-loop containing nucleoside triphosphate hydrolases"/>
    <property type="match status" value="1"/>
</dbReference>
<evidence type="ECO:0000256" key="4">
    <source>
        <dbReference type="ARBA" id="ARBA00022840"/>
    </source>
</evidence>
<dbReference type="PANTHER" id="PTHR47961">
    <property type="entry name" value="DNA POLYMERASE THETA, PUTATIVE (AFU_ORTHOLOGUE AFUA_1G05260)-RELATED"/>
    <property type="match status" value="1"/>
</dbReference>
<feature type="region of interest" description="Disordered" evidence="5">
    <location>
        <begin position="392"/>
        <end position="414"/>
    </location>
</feature>
<accession>A0A1X6N3H3</accession>
<dbReference type="Proteomes" id="UP000194127">
    <property type="component" value="Unassembled WGS sequence"/>
</dbReference>
<dbReference type="PANTHER" id="PTHR47961:SF4">
    <property type="entry name" value="ACTIVATING SIGNAL COINTEGRATOR 1 COMPLEX SUBUNIT 3"/>
    <property type="match status" value="1"/>
</dbReference>
<keyword evidence="3" id="KW-0347">Helicase</keyword>
<reference evidence="7 8" key="1">
    <citation type="submission" date="2017-04" db="EMBL/GenBank/DDBJ databases">
        <title>Genome Sequence of the Model Brown-Rot Fungus Postia placenta SB12.</title>
        <authorList>
            <consortium name="DOE Joint Genome Institute"/>
            <person name="Gaskell J."/>
            <person name="Kersten P."/>
            <person name="Larrondo L.F."/>
            <person name="Canessa P."/>
            <person name="Martinez D."/>
            <person name="Hibbett D."/>
            <person name="Schmoll M."/>
            <person name="Kubicek C.P."/>
            <person name="Martinez A.T."/>
            <person name="Yadav J."/>
            <person name="Master E."/>
            <person name="Magnuson J.K."/>
            <person name="James T."/>
            <person name="Yaver D."/>
            <person name="Berka R."/>
            <person name="Labutti K."/>
            <person name="Lipzen A."/>
            <person name="Aerts A."/>
            <person name="Barry K."/>
            <person name="Henrissat B."/>
            <person name="Blanchette R."/>
            <person name="Grigoriev I."/>
            <person name="Cullen D."/>
        </authorList>
    </citation>
    <scope>NUCLEOTIDE SEQUENCE [LARGE SCALE GENOMIC DNA]</scope>
    <source>
        <strain evidence="7 8">MAD-698-R-SB12</strain>
    </source>
</reference>
<sequence length="431" mass="47706">MTVSDAQRVLLQFIAMQTILTPHQIASGSPPLVNLFIDHRGMSEEQCQFAPNASRVALWVVSRSAAGLTPRELAEDCKAKARSDIVNADEKPQLEVPKSAKLAPGSTVQPMATVTLEGMMFSQGGHLMLNKKCKLPEGAFKRAKKGYEEIHVPAPKQKPTQADEFVPISNTRSVPRCIRLRRAILLCAPTDAGKIDVAMLTILNELGKWRHEETGEFDLDSFKIIYVAPMKALVHEMVGNFSYRLGVYGVKVGELTGDAHMTKQQIAETQIIVMAPENTTPTLPHLQNYLQALVIIASLRSLVHLHSVHAARFDSKAAGNGDGRALMSRLWTFLKTGVDMEPGAGGTKLMNLADQVVRLLQGRLEGLGLAVWASMTGDDMADLSREKVTELLEGSKNEDRHSDDNHGDFHYERHRNDRDVQHCRLQQREVL</sequence>
<dbReference type="Gene3D" id="3.40.50.300">
    <property type="entry name" value="P-loop containing nucleotide triphosphate hydrolases"/>
    <property type="match status" value="1"/>
</dbReference>
<evidence type="ECO:0000256" key="2">
    <source>
        <dbReference type="ARBA" id="ARBA00022801"/>
    </source>
</evidence>
<dbReference type="AlphaFoldDB" id="A0A1X6N3H3"/>
<evidence type="ECO:0000313" key="7">
    <source>
        <dbReference type="EMBL" id="OSX63148.1"/>
    </source>
</evidence>
<evidence type="ECO:0000256" key="1">
    <source>
        <dbReference type="ARBA" id="ARBA00022741"/>
    </source>
</evidence>
<name>A0A1X6N3H3_9APHY</name>
<dbReference type="GO" id="GO:0005634">
    <property type="term" value="C:nucleus"/>
    <property type="evidence" value="ECO:0007669"/>
    <property type="project" value="TreeGrafter"/>
</dbReference>
<protein>
    <recommendedName>
        <fullName evidence="6">DEAD/DEAH-box helicase domain-containing protein</fullName>
    </recommendedName>
</protein>
<dbReference type="GeneID" id="36325561"/>
<dbReference type="Pfam" id="PF00270">
    <property type="entry name" value="DEAD"/>
    <property type="match status" value="1"/>
</dbReference>
<keyword evidence="8" id="KW-1185">Reference proteome</keyword>
<dbReference type="InterPro" id="IPR027417">
    <property type="entry name" value="P-loop_NTPase"/>
</dbReference>
<feature type="domain" description="DEAD/DEAH-box helicase" evidence="6">
    <location>
        <begin position="180"/>
        <end position="283"/>
    </location>
</feature>
<dbReference type="InterPro" id="IPR050474">
    <property type="entry name" value="Hel308_SKI2-like"/>
</dbReference>
<dbReference type="STRING" id="670580.A0A1X6N3H3"/>
<keyword evidence="2" id="KW-0378">Hydrolase</keyword>
<keyword evidence="4" id="KW-0067">ATP-binding</keyword>